<gene>
    <name evidence="1" type="primary">Bm5260</name>
    <name evidence="1" type="ORF">BM_Bm5260</name>
</gene>
<proteinExistence type="predicted"/>
<dbReference type="AlphaFoldDB" id="A0A1I9GC50"/>
<dbReference type="EMBL" id="LN856451">
    <property type="protein sequence ID" value="CRZ22464.1"/>
    <property type="molecule type" value="Genomic_DNA"/>
</dbReference>
<sequence length="57" mass="6621">MPDVCLYTCANNKIWCTGTAQSFCVVYLNTYLSDTQPLWSMLHHIITVSKCVYDQWN</sequence>
<protein>
    <submittedName>
        <fullName evidence="1">Bm5260</fullName>
    </submittedName>
</protein>
<accession>A0A1I9GC50</accession>
<organism evidence="1">
    <name type="scientific">Brugia malayi</name>
    <name type="common">Filarial nematode worm</name>
    <dbReference type="NCBI Taxonomy" id="6279"/>
    <lineage>
        <taxon>Eukaryota</taxon>
        <taxon>Metazoa</taxon>
        <taxon>Ecdysozoa</taxon>
        <taxon>Nematoda</taxon>
        <taxon>Chromadorea</taxon>
        <taxon>Rhabditida</taxon>
        <taxon>Spirurina</taxon>
        <taxon>Spiruromorpha</taxon>
        <taxon>Filarioidea</taxon>
        <taxon>Onchocercidae</taxon>
        <taxon>Brugia</taxon>
    </lineage>
</organism>
<evidence type="ECO:0000313" key="1">
    <source>
        <dbReference type="EMBL" id="CRZ22464.1"/>
    </source>
</evidence>
<reference evidence="1" key="1">
    <citation type="journal article" date="2007" name="Science">
        <title>Draft genome of the filarial nematode parasite Brugia malayi.</title>
        <authorList>
            <person name="Ghedin E."/>
            <person name="Wang S."/>
            <person name="Spiro D."/>
            <person name="Caler E."/>
            <person name="Zhao Q."/>
            <person name="Crabtree J."/>
            <person name="Allen J.E."/>
            <person name="Delcher A.L."/>
            <person name="Guiliano D.B."/>
            <person name="Miranda-Saavedra D."/>
            <person name="Angiuoli S.V."/>
            <person name="Creasy T."/>
            <person name="Amedeo P."/>
            <person name="Haas B."/>
            <person name="El-Sayed N.M."/>
            <person name="Wortman J.R."/>
            <person name="Feldblyum T."/>
            <person name="Tallon L."/>
            <person name="Schatz M."/>
            <person name="Shumway M."/>
            <person name="Koo H."/>
            <person name="Salzberg S.L."/>
            <person name="Schobel S."/>
            <person name="Pertea M."/>
            <person name="Pop M."/>
            <person name="White O."/>
            <person name="Barton G.J."/>
            <person name="Carlow C.K."/>
            <person name="Crawford M.J."/>
            <person name="Daub J."/>
            <person name="Dimmic M.W."/>
            <person name="Estes C.F."/>
            <person name="Foster J.M."/>
            <person name="Ganatra M."/>
            <person name="Gregory W.F."/>
            <person name="Johnson N.M."/>
            <person name="Jin J."/>
            <person name="Komuniecki R."/>
            <person name="Korf I."/>
            <person name="Kumar S."/>
            <person name="Laney S."/>
            <person name="Li B.W."/>
            <person name="Li W."/>
            <person name="Lindblom T.H."/>
            <person name="Lustigman S."/>
            <person name="Ma D."/>
            <person name="Maina C.V."/>
            <person name="Martin D.M."/>
            <person name="McCarter J.P."/>
            <person name="McReynolds L."/>
            <person name="Mitreva M."/>
            <person name="Nutman T.B."/>
            <person name="Parkinson J."/>
            <person name="Peregrin-Alvarez J.M."/>
            <person name="Poole C."/>
            <person name="Ren Q."/>
            <person name="Saunders L."/>
            <person name="Sluder A.E."/>
            <person name="Smith K."/>
            <person name="Stanke M."/>
            <person name="Unnasch T.R."/>
            <person name="Ware J."/>
            <person name="Wei A.D."/>
            <person name="Weil G."/>
            <person name="Williams D.J."/>
            <person name="Zhang Y."/>
            <person name="Williams S.A."/>
            <person name="Fraser-Liggett C."/>
            <person name="Slatko B."/>
            <person name="Blaxter M.L."/>
            <person name="Scott A.L."/>
        </authorList>
    </citation>
    <scope>NUCLEOTIDE SEQUENCE</scope>
    <source>
        <strain evidence="1">FR3</strain>
    </source>
</reference>
<name>A0A1I9GC50_BRUMA</name>
<reference evidence="1" key="2">
    <citation type="submission" date="2012-12" db="EMBL/GenBank/DDBJ databases">
        <authorList>
            <consortium name="WormBase Consortium"/>
            <person name="Ghedin E."/>
            <person name="Paulini M."/>
        </authorList>
    </citation>
    <scope>NUCLEOTIDE SEQUENCE</scope>
    <source>
        <strain evidence="1">FR3</strain>
    </source>
</reference>